<sequence>MSNDSTVRGYLTPVGDIPKYDEELEREISRWIRGVSGLPATLVFPRWTDPQPQIPGNGVTWCGFGITTVPMPEYPAHVQTGEDASEQWAWERVTVICCFYGPQGAGRANTFRAGLFVEQNNAELNRAGLSLGEVGTIYNLPELINNQWVRRYDLTVTLTRKTIRTYNIKSIVDGNVTISTGD</sequence>
<dbReference type="PATRIC" id="fig|545.12.peg.2112"/>
<reference evidence="2" key="1">
    <citation type="submission" date="2014-06" db="EMBL/GenBank/DDBJ databases">
        <authorList>
            <person name="Urmite Genomes Urmite Genomes"/>
        </authorList>
    </citation>
    <scope>NUCLEOTIDE SEQUENCE</scope>
</reference>
<evidence type="ECO:0000313" key="2">
    <source>
        <dbReference type="EMBL" id="CDZ83962.1"/>
    </source>
</evidence>
<dbReference type="AlphaFoldDB" id="A0A078LFH9"/>
<protein>
    <recommendedName>
        <fullName evidence="1">Phage neck terminator protein gp12-like domain-containing protein</fullName>
    </recommendedName>
</protein>
<dbReference type="EMBL" id="LK931336">
    <property type="protein sequence ID" value="CDZ83962.1"/>
    <property type="molecule type" value="Genomic_DNA"/>
</dbReference>
<name>A0A078LFH9_CITKO</name>
<gene>
    <name evidence="2" type="ORF">BN1086_02096</name>
</gene>
<organism evidence="2">
    <name type="scientific">Citrobacter koseri</name>
    <name type="common">Citrobacter diversus</name>
    <dbReference type="NCBI Taxonomy" id="545"/>
    <lineage>
        <taxon>Bacteria</taxon>
        <taxon>Pseudomonadati</taxon>
        <taxon>Pseudomonadota</taxon>
        <taxon>Gammaproteobacteria</taxon>
        <taxon>Enterobacterales</taxon>
        <taxon>Enterobacteriaceae</taxon>
        <taxon>Citrobacter</taxon>
    </lineage>
</organism>
<dbReference type="RefSeq" id="WP_317361445.1">
    <property type="nucleotide sequence ID" value="NZ_CP136828.1"/>
</dbReference>
<feature type="domain" description="Phage neck terminator protein gp12-like" evidence="1">
    <location>
        <begin position="23"/>
        <end position="181"/>
    </location>
</feature>
<proteinExistence type="predicted"/>
<evidence type="ECO:0000259" key="1">
    <source>
        <dbReference type="Pfam" id="PF23961"/>
    </source>
</evidence>
<accession>A0A078LFH9</accession>
<dbReference type="InterPro" id="IPR057087">
    <property type="entry name" value="Gp12-like"/>
</dbReference>
<dbReference type="Pfam" id="PF23961">
    <property type="entry name" value="Phage_tail_terminator_9"/>
    <property type="match status" value="1"/>
</dbReference>